<evidence type="ECO:0000313" key="7">
    <source>
        <dbReference type="EMBL" id="CAA9573263.1"/>
    </source>
</evidence>
<proteinExistence type="inferred from homology"/>
<accession>A0A6J4VCF6</accession>
<dbReference type="InterPro" id="IPR036188">
    <property type="entry name" value="FAD/NAD-bd_sf"/>
</dbReference>
<keyword evidence="4 7" id="KW-0560">Oxidoreductase</keyword>
<dbReference type="Pfam" id="PF01266">
    <property type="entry name" value="DAO"/>
    <property type="match status" value="1"/>
</dbReference>
<dbReference type="PANTHER" id="PTHR43104:SF2">
    <property type="entry name" value="L-2-HYDROXYGLUTARATE DEHYDROGENASE, MITOCHONDRIAL"/>
    <property type="match status" value="1"/>
</dbReference>
<reference evidence="7" key="1">
    <citation type="submission" date="2020-02" db="EMBL/GenBank/DDBJ databases">
        <authorList>
            <person name="Meier V. D."/>
        </authorList>
    </citation>
    <scope>NUCLEOTIDE SEQUENCE</scope>
    <source>
        <strain evidence="7">AVDCRST_MAG88</strain>
    </source>
</reference>
<dbReference type="InterPro" id="IPR006076">
    <property type="entry name" value="FAD-dep_OxRdtase"/>
</dbReference>
<gene>
    <name evidence="7" type="ORF">AVDCRST_MAG88-2551</name>
</gene>
<dbReference type="EC" id="1.1.3.15" evidence="7"/>
<name>A0A6J4VCF6_9BACT</name>
<dbReference type="PANTHER" id="PTHR43104">
    <property type="entry name" value="L-2-HYDROXYGLUTARATE DEHYDROGENASE, MITOCHONDRIAL"/>
    <property type="match status" value="1"/>
</dbReference>
<dbReference type="EMBL" id="CADCWM010000633">
    <property type="protein sequence ID" value="CAA9573263.1"/>
    <property type="molecule type" value="Genomic_DNA"/>
</dbReference>
<feature type="non-terminal residue" evidence="7">
    <location>
        <position position="123"/>
    </location>
</feature>
<organism evidence="7">
    <name type="scientific">uncultured Thermomicrobiales bacterium</name>
    <dbReference type="NCBI Taxonomy" id="1645740"/>
    <lineage>
        <taxon>Bacteria</taxon>
        <taxon>Pseudomonadati</taxon>
        <taxon>Thermomicrobiota</taxon>
        <taxon>Thermomicrobia</taxon>
        <taxon>Thermomicrobiales</taxon>
        <taxon>environmental samples</taxon>
    </lineage>
</organism>
<feature type="domain" description="FAD dependent oxidoreductase" evidence="6">
    <location>
        <begin position="7"/>
        <end position="119"/>
    </location>
</feature>
<dbReference type="GO" id="GO:0047545">
    <property type="term" value="F:(S)-2-hydroxyglutarate dehydrogenase activity"/>
    <property type="evidence" value="ECO:0007669"/>
    <property type="project" value="TreeGrafter"/>
</dbReference>
<sequence>MQGREYDLAIIGGGIIGLATAMEILARRPELRLAVLEKEGAIGRHQTGHNSGVLHAGIYYAPGSLKARLCVAGKARLQRFCEEHGITYDLCGKVIVATDEEELPRLQGLYERGLANGVPGLEI</sequence>
<evidence type="ECO:0000256" key="1">
    <source>
        <dbReference type="ARBA" id="ARBA00001974"/>
    </source>
</evidence>
<evidence type="ECO:0000256" key="5">
    <source>
        <dbReference type="ARBA" id="ARBA00037941"/>
    </source>
</evidence>
<comment type="cofactor">
    <cofactor evidence="1">
        <name>FAD</name>
        <dbReference type="ChEBI" id="CHEBI:57692"/>
    </cofactor>
</comment>
<evidence type="ECO:0000259" key="6">
    <source>
        <dbReference type="Pfam" id="PF01266"/>
    </source>
</evidence>
<evidence type="ECO:0000256" key="4">
    <source>
        <dbReference type="ARBA" id="ARBA00023002"/>
    </source>
</evidence>
<evidence type="ECO:0000256" key="3">
    <source>
        <dbReference type="ARBA" id="ARBA00022827"/>
    </source>
</evidence>
<dbReference type="AlphaFoldDB" id="A0A6J4VCF6"/>
<keyword evidence="2" id="KW-0285">Flavoprotein</keyword>
<protein>
    <submittedName>
        <fullName evidence="7">L-2-hydroxyglutarate oxidase</fullName>
        <ecNumber evidence="7">1.1.3.15</ecNumber>
    </submittedName>
</protein>
<evidence type="ECO:0000256" key="2">
    <source>
        <dbReference type="ARBA" id="ARBA00022630"/>
    </source>
</evidence>
<keyword evidence="3" id="KW-0274">FAD</keyword>
<dbReference type="SUPFAM" id="SSF51905">
    <property type="entry name" value="FAD/NAD(P)-binding domain"/>
    <property type="match status" value="1"/>
</dbReference>
<dbReference type="Gene3D" id="3.50.50.60">
    <property type="entry name" value="FAD/NAD(P)-binding domain"/>
    <property type="match status" value="1"/>
</dbReference>
<dbReference type="GO" id="GO:0003973">
    <property type="term" value="F:(S)-2-hydroxy-acid oxidase activity"/>
    <property type="evidence" value="ECO:0007669"/>
    <property type="project" value="UniProtKB-EC"/>
</dbReference>
<dbReference type="Gene3D" id="3.30.9.10">
    <property type="entry name" value="D-Amino Acid Oxidase, subunit A, domain 2"/>
    <property type="match status" value="1"/>
</dbReference>
<comment type="similarity">
    <text evidence="5">Belongs to the L2HGDH family.</text>
</comment>